<organism evidence="2 3">
    <name type="scientific">Tsukamurella sputi</name>
    <dbReference type="NCBI Taxonomy" id="2591848"/>
    <lineage>
        <taxon>Bacteria</taxon>
        <taxon>Bacillati</taxon>
        <taxon>Actinomycetota</taxon>
        <taxon>Actinomycetes</taxon>
        <taxon>Mycobacteriales</taxon>
        <taxon>Tsukamurellaceae</taxon>
        <taxon>Tsukamurella</taxon>
    </lineage>
</organism>
<reference evidence="2 3" key="2">
    <citation type="submission" date="2019-08" db="EMBL/GenBank/DDBJ databases">
        <title>Tsukamurella conjunctivitidis sp. nov., Tsukamurella assacharolytica sp. nov. and Tsukamurella sputae sp. nov. isolated from patients with conjunctivitis, bacteraemia (lymphoma) and respiratory infection (sputum) in Hong Kong.</title>
        <authorList>
            <person name="Fok K.M.N."/>
            <person name="Fong J.Y.H."/>
        </authorList>
    </citation>
    <scope>NUCLEOTIDE SEQUENCE [LARGE SCALE GENOMIC DNA]</scope>
    <source>
        <strain evidence="2 3">HKU70</strain>
    </source>
</reference>
<keyword evidence="1" id="KW-0472">Membrane</keyword>
<keyword evidence="3" id="KW-1185">Reference proteome</keyword>
<dbReference type="Pfam" id="PF13787">
    <property type="entry name" value="HXXEE"/>
    <property type="match status" value="1"/>
</dbReference>
<gene>
    <name evidence="2" type="ORF">FK268_02605</name>
</gene>
<dbReference type="RefSeq" id="WP_146430818.1">
    <property type="nucleotide sequence ID" value="NZ_VIGV01000001.1"/>
</dbReference>
<evidence type="ECO:0000256" key="1">
    <source>
        <dbReference type="SAM" id="Phobius"/>
    </source>
</evidence>
<dbReference type="AlphaFoldDB" id="A0A5C5RVE1"/>
<feature type="transmembrane region" description="Helical" evidence="1">
    <location>
        <begin position="137"/>
        <end position="156"/>
    </location>
</feature>
<comment type="caution">
    <text evidence="2">The sequence shown here is derived from an EMBL/GenBank/DDBJ whole genome shotgun (WGS) entry which is preliminary data.</text>
</comment>
<evidence type="ECO:0000313" key="3">
    <source>
        <dbReference type="Proteomes" id="UP000319792"/>
    </source>
</evidence>
<reference evidence="2 3" key="1">
    <citation type="submission" date="2019-06" db="EMBL/GenBank/DDBJ databases">
        <authorList>
            <person name="Teng J.L.L."/>
            <person name="Lee H.H."/>
            <person name="Lau S.K.P."/>
            <person name="Woo P.C.Y."/>
        </authorList>
    </citation>
    <scope>NUCLEOTIDE SEQUENCE [LARGE SCALE GENOMIC DNA]</scope>
    <source>
        <strain evidence="2 3">HKU70</strain>
    </source>
</reference>
<name>A0A5C5RVE1_9ACTN</name>
<proteinExistence type="predicted"/>
<keyword evidence="1" id="KW-1133">Transmembrane helix</keyword>
<feature type="transmembrane region" description="Helical" evidence="1">
    <location>
        <begin position="97"/>
        <end position="116"/>
    </location>
</feature>
<dbReference type="InterPro" id="IPR025671">
    <property type="entry name" value="HXXEE"/>
</dbReference>
<evidence type="ECO:0000313" key="2">
    <source>
        <dbReference type="EMBL" id="TWS26155.1"/>
    </source>
</evidence>
<dbReference type="OrthoDB" id="4808449at2"/>
<keyword evidence="1" id="KW-0812">Transmembrane</keyword>
<sequence length="172" mass="17847">MTERNGVPAAATAGLFVAWAAHDAEEWFMIGPWAREHGLPVSDGLARTAIGVMGVVVGAAAVDGVRTGGRSATYQAALLAYGLHGFTHVAVSLAVRGYSPGVATVPVAVLPFWFWVSHRLGDAGVRRSSRTLLPRAAAVLAGSMATAYGTAALLTACVPVRSRIARARQVRA</sequence>
<dbReference type="Proteomes" id="UP000319792">
    <property type="component" value="Unassembled WGS sequence"/>
</dbReference>
<accession>A0A5C5RVE1</accession>
<dbReference type="EMBL" id="VIGV01000001">
    <property type="protein sequence ID" value="TWS26155.1"/>
    <property type="molecule type" value="Genomic_DNA"/>
</dbReference>
<protein>
    <submittedName>
        <fullName evidence="2">HXXEE domain-containing protein</fullName>
    </submittedName>
</protein>